<proteinExistence type="predicted"/>
<accession>A0A562VDJ8</accession>
<dbReference type="EMBL" id="VLLL01000005">
    <property type="protein sequence ID" value="TWJ15891.1"/>
    <property type="molecule type" value="Genomic_DNA"/>
</dbReference>
<evidence type="ECO:0000313" key="8">
    <source>
        <dbReference type="Proteomes" id="UP000321617"/>
    </source>
</evidence>
<evidence type="ECO:0000256" key="2">
    <source>
        <dbReference type="ARBA" id="ARBA00022692"/>
    </source>
</evidence>
<dbReference type="InterPro" id="IPR022764">
    <property type="entry name" value="Peptidase_S54_rhomboid_dom"/>
</dbReference>
<comment type="subcellular location">
    <subcellularLocation>
        <location evidence="1">Membrane</location>
        <topology evidence="1">Multi-pass membrane protein</topology>
    </subcellularLocation>
</comment>
<name>A0A562VDJ8_9ACTN</name>
<feature type="transmembrane region" description="Helical" evidence="5">
    <location>
        <begin position="168"/>
        <end position="187"/>
    </location>
</feature>
<feature type="domain" description="Peptidase S54 rhomboid" evidence="6">
    <location>
        <begin position="56"/>
        <end position="188"/>
    </location>
</feature>
<dbReference type="Pfam" id="PF01694">
    <property type="entry name" value="Rhomboid"/>
    <property type="match status" value="1"/>
</dbReference>
<comment type="caution">
    <text evidence="7">The sequence shown here is derived from an EMBL/GenBank/DDBJ whole genome shotgun (WGS) entry which is preliminary data.</text>
</comment>
<evidence type="ECO:0000313" key="7">
    <source>
        <dbReference type="EMBL" id="TWJ15891.1"/>
    </source>
</evidence>
<sequence>MNPTPQTAPRTRVRDIALLWGLVTALLWLVETVDFLLPADLDRYGIIAWNPERLPHILLAPLLHSGYDHLSANTVPLLVLGALAAWTGLTRFAAATGVIVLISGLGVWFTSPPHTVTVGASGVVFGYFGYLVARGALQRSLRDILIAAAVVVVYGSILWGVLPQQPGISWQAHLFGLLGGLTAAWMLRTPRPPVATT</sequence>
<evidence type="ECO:0000259" key="6">
    <source>
        <dbReference type="Pfam" id="PF01694"/>
    </source>
</evidence>
<evidence type="ECO:0000256" key="1">
    <source>
        <dbReference type="ARBA" id="ARBA00004141"/>
    </source>
</evidence>
<dbReference type="RefSeq" id="WP_147135334.1">
    <property type="nucleotide sequence ID" value="NZ_BAABIJ010000001.1"/>
</dbReference>
<evidence type="ECO:0000256" key="5">
    <source>
        <dbReference type="SAM" id="Phobius"/>
    </source>
</evidence>
<keyword evidence="2 5" id="KW-0812">Transmembrane</keyword>
<protein>
    <submittedName>
        <fullName evidence="7">Rhomboid family protein</fullName>
    </submittedName>
</protein>
<dbReference type="Gene3D" id="1.20.1540.10">
    <property type="entry name" value="Rhomboid-like"/>
    <property type="match status" value="1"/>
</dbReference>
<evidence type="ECO:0000256" key="3">
    <source>
        <dbReference type="ARBA" id="ARBA00022989"/>
    </source>
</evidence>
<dbReference type="PANTHER" id="PTHR43731">
    <property type="entry name" value="RHOMBOID PROTEASE"/>
    <property type="match status" value="1"/>
</dbReference>
<feature type="transmembrane region" description="Helical" evidence="5">
    <location>
        <begin position="144"/>
        <end position="162"/>
    </location>
</feature>
<evidence type="ECO:0000256" key="4">
    <source>
        <dbReference type="ARBA" id="ARBA00023136"/>
    </source>
</evidence>
<dbReference type="InterPro" id="IPR050925">
    <property type="entry name" value="Rhomboid_protease_S54"/>
</dbReference>
<gene>
    <name evidence="7" type="ORF">LX16_1610</name>
</gene>
<keyword evidence="8" id="KW-1185">Reference proteome</keyword>
<reference evidence="7 8" key="1">
    <citation type="journal article" date="2013" name="Stand. Genomic Sci.">
        <title>Genomic Encyclopedia of Type Strains, Phase I: The one thousand microbial genomes (KMG-I) project.</title>
        <authorList>
            <person name="Kyrpides N.C."/>
            <person name="Woyke T."/>
            <person name="Eisen J.A."/>
            <person name="Garrity G."/>
            <person name="Lilburn T.G."/>
            <person name="Beck B.J."/>
            <person name="Whitman W.B."/>
            <person name="Hugenholtz P."/>
            <person name="Klenk H.P."/>
        </authorList>
    </citation>
    <scope>NUCLEOTIDE SEQUENCE [LARGE SCALE GENOMIC DNA]</scope>
    <source>
        <strain evidence="7 8">DSM 45044</strain>
    </source>
</reference>
<keyword evidence="3 5" id="KW-1133">Transmembrane helix</keyword>
<dbReference type="AlphaFoldDB" id="A0A562VDJ8"/>
<feature type="transmembrane region" description="Helical" evidence="5">
    <location>
        <begin position="70"/>
        <end position="87"/>
    </location>
</feature>
<dbReference type="OrthoDB" id="465874at2"/>
<organism evidence="7 8">
    <name type="scientific">Stackebrandtia albiflava</name>
    <dbReference type="NCBI Taxonomy" id="406432"/>
    <lineage>
        <taxon>Bacteria</taxon>
        <taxon>Bacillati</taxon>
        <taxon>Actinomycetota</taxon>
        <taxon>Actinomycetes</taxon>
        <taxon>Glycomycetales</taxon>
        <taxon>Glycomycetaceae</taxon>
        <taxon>Stackebrandtia</taxon>
    </lineage>
</organism>
<feature type="transmembrane region" description="Helical" evidence="5">
    <location>
        <begin position="92"/>
        <end position="109"/>
    </location>
</feature>
<dbReference type="SUPFAM" id="SSF144091">
    <property type="entry name" value="Rhomboid-like"/>
    <property type="match status" value="1"/>
</dbReference>
<dbReference type="Proteomes" id="UP000321617">
    <property type="component" value="Unassembled WGS sequence"/>
</dbReference>
<dbReference type="PANTHER" id="PTHR43731:SF9">
    <property type="entry name" value="SLR1461 PROTEIN"/>
    <property type="match status" value="1"/>
</dbReference>
<keyword evidence="4 5" id="KW-0472">Membrane</keyword>
<dbReference type="InterPro" id="IPR035952">
    <property type="entry name" value="Rhomboid-like_sf"/>
</dbReference>
<dbReference type="GO" id="GO:0016020">
    <property type="term" value="C:membrane"/>
    <property type="evidence" value="ECO:0007669"/>
    <property type="project" value="UniProtKB-SubCell"/>
</dbReference>
<feature type="transmembrane region" description="Helical" evidence="5">
    <location>
        <begin position="115"/>
        <end position="132"/>
    </location>
</feature>
<dbReference type="GO" id="GO:0004252">
    <property type="term" value="F:serine-type endopeptidase activity"/>
    <property type="evidence" value="ECO:0007669"/>
    <property type="project" value="InterPro"/>
</dbReference>